<dbReference type="EMBL" id="QLNQ01000025">
    <property type="protein sequence ID" value="RCK62366.1"/>
    <property type="molecule type" value="Genomic_DNA"/>
</dbReference>
<evidence type="ECO:0000313" key="3">
    <source>
        <dbReference type="Proteomes" id="UP000253472"/>
    </source>
</evidence>
<organism evidence="2 3">
    <name type="scientific">Candida viswanathii</name>
    <dbReference type="NCBI Taxonomy" id="5486"/>
    <lineage>
        <taxon>Eukaryota</taxon>
        <taxon>Fungi</taxon>
        <taxon>Dikarya</taxon>
        <taxon>Ascomycota</taxon>
        <taxon>Saccharomycotina</taxon>
        <taxon>Pichiomycetes</taxon>
        <taxon>Debaryomycetaceae</taxon>
        <taxon>Candida/Lodderomyces clade</taxon>
        <taxon>Candida</taxon>
    </lineage>
</organism>
<keyword evidence="3" id="KW-1185">Reference proteome</keyword>
<dbReference type="SUPFAM" id="SSF46689">
    <property type="entry name" value="Homeodomain-like"/>
    <property type="match status" value="1"/>
</dbReference>
<feature type="compositionally biased region" description="Basic residues" evidence="1">
    <location>
        <begin position="1"/>
        <end position="18"/>
    </location>
</feature>
<feature type="region of interest" description="Disordered" evidence="1">
    <location>
        <begin position="64"/>
        <end position="106"/>
    </location>
</feature>
<protein>
    <recommendedName>
        <fullName evidence="4">Transposase Tc1-like domain-containing protein</fullName>
    </recommendedName>
</protein>
<dbReference type="Proteomes" id="UP000253472">
    <property type="component" value="Unassembled WGS sequence"/>
</dbReference>
<dbReference type="InterPro" id="IPR009057">
    <property type="entry name" value="Homeodomain-like_sf"/>
</dbReference>
<accession>A0A367Y904</accession>
<evidence type="ECO:0000313" key="2">
    <source>
        <dbReference type="EMBL" id="RCK62366.1"/>
    </source>
</evidence>
<dbReference type="AlphaFoldDB" id="A0A367Y904"/>
<feature type="region of interest" description="Disordered" evidence="1">
    <location>
        <begin position="1"/>
        <end position="30"/>
    </location>
</feature>
<evidence type="ECO:0000256" key="1">
    <source>
        <dbReference type="SAM" id="MobiDB-lite"/>
    </source>
</evidence>
<sequence>MNGDHHHHHHHHHHQHLHQRNDPTTNNPNSLHLQFFQVTQDPIPTSALDTSSLVVNRVTMNPLVEATAPPPAPAPQQQQQQQQTAQTTTADPKGFETEDEDDKYSEDKLDPIAFAIRNRKFKSELTPDERGYIIGRSVSTSLQELSKELKMSRSTIQHTLKMCRQRNHNKTRNQNRGRRLAISPEEMEEVLKLIESKPSISKQEVISVLNLKVSPRTLTRALQRSGNKKGTQRK</sequence>
<comment type="caution">
    <text evidence="2">The sequence shown here is derived from an EMBL/GenBank/DDBJ whole genome shotgun (WGS) entry which is preliminary data.</text>
</comment>
<evidence type="ECO:0008006" key="4">
    <source>
        <dbReference type="Google" id="ProtNLM"/>
    </source>
</evidence>
<reference evidence="2 3" key="1">
    <citation type="submission" date="2018-06" db="EMBL/GenBank/DDBJ databases">
        <title>Whole genome sequencing of Candida tropicalis (genome annotated by CSBL at Korea University).</title>
        <authorList>
            <person name="Ahn J."/>
        </authorList>
    </citation>
    <scope>NUCLEOTIDE SEQUENCE [LARGE SCALE GENOMIC DNA]</scope>
    <source>
        <strain evidence="2 3">ATCC 20962</strain>
    </source>
</reference>
<feature type="compositionally biased region" description="Low complexity" evidence="1">
    <location>
        <begin position="75"/>
        <end position="90"/>
    </location>
</feature>
<dbReference type="OrthoDB" id="3548492at2759"/>
<gene>
    <name evidence="2" type="ORF">Cantr_09210</name>
</gene>
<name>A0A367Y904_9ASCO</name>
<proteinExistence type="predicted"/>